<evidence type="ECO:0000256" key="1">
    <source>
        <dbReference type="SAM" id="MobiDB-lite"/>
    </source>
</evidence>
<keyword evidence="3" id="KW-1185">Reference proteome</keyword>
<dbReference type="Proteomes" id="UP000789375">
    <property type="component" value="Unassembled WGS sequence"/>
</dbReference>
<comment type="caution">
    <text evidence="2">The sequence shown here is derived from an EMBL/GenBank/DDBJ whole genome shotgun (WGS) entry which is preliminary data.</text>
</comment>
<reference evidence="2" key="1">
    <citation type="submission" date="2021-06" db="EMBL/GenBank/DDBJ databases">
        <authorList>
            <person name="Kallberg Y."/>
            <person name="Tangrot J."/>
            <person name="Rosling A."/>
        </authorList>
    </citation>
    <scope>NUCLEOTIDE SEQUENCE</scope>
    <source>
        <strain evidence="2">87-6 pot B 2015</strain>
    </source>
</reference>
<name>A0A9N8Z3A1_FUNMO</name>
<gene>
    <name evidence="2" type="ORF">FMOSSE_LOCUS2491</name>
</gene>
<dbReference type="AlphaFoldDB" id="A0A9N8Z3A1"/>
<evidence type="ECO:0000313" key="2">
    <source>
        <dbReference type="EMBL" id="CAG8470472.1"/>
    </source>
</evidence>
<accession>A0A9N8Z3A1</accession>
<sequence length="88" mass="10141">MPSIRRFNNERQQYGHSPHNRNLKINKHIDNKETLRRMQELPTQDTGNNNGIMQACRDIPNQSYRVLSITSASTTGKNNAAPWRFCAS</sequence>
<protein>
    <submittedName>
        <fullName evidence="2">3609_t:CDS:1</fullName>
    </submittedName>
</protein>
<organism evidence="2 3">
    <name type="scientific">Funneliformis mosseae</name>
    <name type="common">Endomycorrhizal fungus</name>
    <name type="synonym">Glomus mosseae</name>
    <dbReference type="NCBI Taxonomy" id="27381"/>
    <lineage>
        <taxon>Eukaryota</taxon>
        <taxon>Fungi</taxon>
        <taxon>Fungi incertae sedis</taxon>
        <taxon>Mucoromycota</taxon>
        <taxon>Glomeromycotina</taxon>
        <taxon>Glomeromycetes</taxon>
        <taxon>Glomerales</taxon>
        <taxon>Glomeraceae</taxon>
        <taxon>Funneliformis</taxon>
    </lineage>
</organism>
<evidence type="ECO:0000313" key="3">
    <source>
        <dbReference type="Proteomes" id="UP000789375"/>
    </source>
</evidence>
<dbReference type="EMBL" id="CAJVPP010000330">
    <property type="protein sequence ID" value="CAG8470472.1"/>
    <property type="molecule type" value="Genomic_DNA"/>
</dbReference>
<proteinExistence type="predicted"/>
<feature type="region of interest" description="Disordered" evidence="1">
    <location>
        <begin position="1"/>
        <end position="26"/>
    </location>
</feature>